<dbReference type="InterPro" id="IPR011250">
    <property type="entry name" value="OMP/PagP_B-barrel"/>
</dbReference>
<organism evidence="2 3">
    <name type="scientific">Myroides odoratimimus</name>
    <dbReference type="NCBI Taxonomy" id="76832"/>
    <lineage>
        <taxon>Bacteria</taxon>
        <taxon>Pseudomonadati</taxon>
        <taxon>Bacteroidota</taxon>
        <taxon>Flavobacteriia</taxon>
        <taxon>Flavobacteriales</taxon>
        <taxon>Flavobacteriaceae</taxon>
        <taxon>Myroides</taxon>
    </lineage>
</organism>
<protein>
    <recommendedName>
        <fullName evidence="4">Outer membrane protein beta-barrel domain-containing protein</fullName>
    </recommendedName>
</protein>
<feature type="chain" id="PRO_5042496466" description="Outer membrane protein beta-barrel domain-containing protein" evidence="1">
    <location>
        <begin position="21"/>
        <end position="193"/>
    </location>
</feature>
<dbReference type="AlphaFoldDB" id="A0AAI8C7D3"/>
<evidence type="ECO:0000256" key="1">
    <source>
        <dbReference type="SAM" id="SignalP"/>
    </source>
</evidence>
<evidence type="ECO:0000313" key="2">
    <source>
        <dbReference type="EMBL" id="ALU27280.1"/>
    </source>
</evidence>
<evidence type="ECO:0008006" key="4">
    <source>
        <dbReference type="Google" id="ProtNLM"/>
    </source>
</evidence>
<dbReference type="RefSeq" id="WP_006258849.1">
    <property type="nucleotide sequence ID" value="NZ_CP013690.1"/>
</dbReference>
<proteinExistence type="predicted"/>
<sequence>MKKITLLAVLLVAGITTANAQINVETPKLSEKVGTTPIKKGNWMVGATIGNIGYNFEAESFSFEVKPTAAYFISDGFAVGAEIGGGLQTVKDGKNIWSYVVMPYGRYYFPEGASATGRFFGQGGIGIKGASQDGDTKNSFAFDIKGGYSHFVSRNVALELTAGYSYSKANFTGGEKFSGLGIGLGFQIFLGKN</sequence>
<reference evidence="2 3" key="1">
    <citation type="journal article" date="2016" name="J. Zhejiang Univ. Sci. B">
        <title>Antibiotic resistance mechanisms of Myroides sp.</title>
        <authorList>
            <person name="Hu S."/>
            <person name="Yuan S."/>
            <person name="Qu H."/>
            <person name="Jiang T."/>
            <person name="Zhou Y."/>
            <person name="Wang M."/>
            <person name="Ming D."/>
        </authorList>
    </citation>
    <scope>NUCLEOTIDE SEQUENCE [LARGE SCALE GENOMIC DNA]</scope>
    <source>
        <strain evidence="2 3">PR63039</strain>
    </source>
</reference>
<name>A0AAI8C7D3_9FLAO</name>
<accession>A0AAI8C7D3</accession>
<dbReference type="Gene3D" id="2.40.160.20">
    <property type="match status" value="1"/>
</dbReference>
<gene>
    <name evidence="2" type="ORF">AS202_14420</name>
</gene>
<dbReference type="EMBL" id="CP013690">
    <property type="protein sequence ID" value="ALU27280.1"/>
    <property type="molecule type" value="Genomic_DNA"/>
</dbReference>
<dbReference type="KEGG" id="mod:AS202_14420"/>
<dbReference type="Proteomes" id="UP000069030">
    <property type="component" value="Chromosome"/>
</dbReference>
<keyword evidence="1" id="KW-0732">Signal</keyword>
<evidence type="ECO:0000313" key="3">
    <source>
        <dbReference type="Proteomes" id="UP000069030"/>
    </source>
</evidence>
<feature type="signal peptide" evidence="1">
    <location>
        <begin position="1"/>
        <end position="20"/>
    </location>
</feature>
<dbReference type="SUPFAM" id="SSF56925">
    <property type="entry name" value="OMPA-like"/>
    <property type="match status" value="1"/>
</dbReference>